<gene>
    <name evidence="1" type="ORF">PATL70BA_2189</name>
</gene>
<protein>
    <submittedName>
        <fullName evidence="1">Uncharacterized protein</fullName>
    </submittedName>
</protein>
<sequence length="73" mass="8571">MNDLFLRLIIWLRCQNYIVELSHTIYSYECINVIYILYVNLVKLSFDPVTIISYYGDESTNSTVYRGINPIGL</sequence>
<accession>A0A3P7PGR2</accession>
<evidence type="ECO:0000313" key="1">
    <source>
        <dbReference type="EMBL" id="VDN48078.1"/>
    </source>
</evidence>
<dbReference type="AlphaFoldDB" id="A0A3P7PGR2"/>
<name>A0A3P7PGR2_9FIRM</name>
<dbReference type="Proteomes" id="UP000279029">
    <property type="component" value="Chromosome"/>
</dbReference>
<reference evidence="1 2" key="1">
    <citation type="submission" date="2018-09" db="EMBL/GenBank/DDBJ databases">
        <authorList>
            <person name="Postec A."/>
        </authorList>
    </citation>
    <scope>NUCLEOTIDE SEQUENCE [LARGE SCALE GENOMIC DNA]</scope>
    <source>
        <strain evidence="1">70B-A</strain>
    </source>
</reference>
<proteinExistence type="predicted"/>
<organism evidence="1 2">
    <name type="scientific">Petrocella atlantisensis</name>
    <dbReference type="NCBI Taxonomy" id="2173034"/>
    <lineage>
        <taxon>Bacteria</taxon>
        <taxon>Bacillati</taxon>
        <taxon>Bacillota</taxon>
        <taxon>Clostridia</taxon>
        <taxon>Lachnospirales</taxon>
        <taxon>Vallitaleaceae</taxon>
        <taxon>Petrocella</taxon>
    </lineage>
</organism>
<dbReference type="KEGG" id="cbar:PATL70BA_2189"/>
<evidence type="ECO:0000313" key="2">
    <source>
        <dbReference type="Proteomes" id="UP000279029"/>
    </source>
</evidence>
<keyword evidence="2" id="KW-1185">Reference proteome</keyword>
<dbReference type="EMBL" id="LR130778">
    <property type="protein sequence ID" value="VDN48078.1"/>
    <property type="molecule type" value="Genomic_DNA"/>
</dbReference>